<accession>A0AAN8M5U3</accession>
<keyword evidence="1" id="KW-0732">Signal</keyword>
<dbReference type="EMBL" id="JAGTTL010000015">
    <property type="protein sequence ID" value="KAK6312436.1"/>
    <property type="molecule type" value="Genomic_DNA"/>
</dbReference>
<gene>
    <name evidence="2" type="ORF">J4Q44_G00181000</name>
</gene>
<comment type="caution">
    <text evidence="2">The sequence shown here is derived from an EMBL/GenBank/DDBJ whole genome shotgun (WGS) entry which is preliminary data.</text>
</comment>
<dbReference type="AlphaFoldDB" id="A0AAN8M5U3"/>
<reference evidence="2 3" key="1">
    <citation type="submission" date="2021-04" db="EMBL/GenBank/DDBJ databases">
        <authorList>
            <person name="De Guttry C."/>
            <person name="Zahm M."/>
            <person name="Klopp C."/>
            <person name="Cabau C."/>
            <person name="Louis A."/>
            <person name="Berthelot C."/>
            <person name="Parey E."/>
            <person name="Roest Crollius H."/>
            <person name="Montfort J."/>
            <person name="Robinson-Rechavi M."/>
            <person name="Bucao C."/>
            <person name="Bouchez O."/>
            <person name="Gislard M."/>
            <person name="Lluch J."/>
            <person name="Milhes M."/>
            <person name="Lampietro C."/>
            <person name="Lopez Roques C."/>
            <person name="Donnadieu C."/>
            <person name="Braasch I."/>
            <person name="Desvignes T."/>
            <person name="Postlethwait J."/>
            <person name="Bobe J."/>
            <person name="Wedekind C."/>
            <person name="Guiguen Y."/>
        </authorList>
    </citation>
    <scope>NUCLEOTIDE SEQUENCE [LARGE SCALE GENOMIC DNA]</scope>
    <source>
        <strain evidence="2">Cs_M1</strain>
        <tissue evidence="2">Blood</tissue>
    </source>
</reference>
<feature type="chain" id="PRO_5042817773" evidence="1">
    <location>
        <begin position="21"/>
        <end position="360"/>
    </location>
</feature>
<proteinExistence type="predicted"/>
<organism evidence="2 3">
    <name type="scientific">Coregonus suidteri</name>
    <dbReference type="NCBI Taxonomy" id="861788"/>
    <lineage>
        <taxon>Eukaryota</taxon>
        <taxon>Metazoa</taxon>
        <taxon>Chordata</taxon>
        <taxon>Craniata</taxon>
        <taxon>Vertebrata</taxon>
        <taxon>Euteleostomi</taxon>
        <taxon>Actinopterygii</taxon>
        <taxon>Neopterygii</taxon>
        <taxon>Teleostei</taxon>
        <taxon>Protacanthopterygii</taxon>
        <taxon>Salmoniformes</taxon>
        <taxon>Salmonidae</taxon>
        <taxon>Coregoninae</taxon>
        <taxon>Coregonus</taxon>
    </lineage>
</organism>
<dbReference type="Proteomes" id="UP001356427">
    <property type="component" value="Unassembled WGS sequence"/>
</dbReference>
<evidence type="ECO:0000256" key="1">
    <source>
        <dbReference type="SAM" id="SignalP"/>
    </source>
</evidence>
<dbReference type="SUPFAM" id="SSF52058">
    <property type="entry name" value="L domain-like"/>
    <property type="match status" value="1"/>
</dbReference>
<evidence type="ECO:0000313" key="2">
    <source>
        <dbReference type="EMBL" id="KAK6312436.1"/>
    </source>
</evidence>
<feature type="signal peptide" evidence="1">
    <location>
        <begin position="1"/>
        <end position="20"/>
    </location>
</feature>
<dbReference type="InterPro" id="IPR032675">
    <property type="entry name" value="LRR_dom_sf"/>
</dbReference>
<keyword evidence="3" id="KW-1185">Reference proteome</keyword>
<sequence>MRGMFSHPAVLFLWIQSASGWMHPKCQIYDSGEDLGDFATWTCTYLRHHEEHYTAACEEVTAIEEDLLGLPPNINNLCITMTHGENRSMSLGFFSQFQDLVYLYIDGCFAQILPTGNSHLPNLEHMYLIGKWVMGSGCCDCHIGPHTFRDLVKLSHLYIQGYRLRAMAPDVFHGIPQLQIFSIGEPCEEDLSEILCRIMNIKSLIKIRVNAPEIQSLNQSNCSNNNQNVTSVFNNLTRVDLLFDEITHIEEGAMAWLQNLTILNADFSQEVLLRLPLSGIKQIQYFSCFGSNDIDIESICNVVFLLSIKQIYLNIANTSSLSMSSVELCIGLEYMHLSGPGAIYPTPHLKWNFISSLKKP</sequence>
<evidence type="ECO:0000313" key="3">
    <source>
        <dbReference type="Proteomes" id="UP001356427"/>
    </source>
</evidence>
<protein>
    <submittedName>
        <fullName evidence="2">Uncharacterized protein</fullName>
    </submittedName>
</protein>
<name>A0AAN8M5U3_9TELE</name>
<dbReference type="Gene3D" id="3.80.10.10">
    <property type="entry name" value="Ribonuclease Inhibitor"/>
    <property type="match status" value="1"/>
</dbReference>